<organism evidence="2 3">
    <name type="scientific">Streptomyces coryli</name>
    <dbReference type="NCBI Taxonomy" id="1128680"/>
    <lineage>
        <taxon>Bacteria</taxon>
        <taxon>Bacillati</taxon>
        <taxon>Actinomycetota</taxon>
        <taxon>Actinomycetes</taxon>
        <taxon>Kitasatosporales</taxon>
        <taxon>Streptomycetaceae</taxon>
        <taxon>Streptomyces</taxon>
    </lineage>
</organism>
<dbReference type="Proteomes" id="UP000481583">
    <property type="component" value="Unassembled WGS sequence"/>
</dbReference>
<dbReference type="GO" id="GO:0008168">
    <property type="term" value="F:methyltransferase activity"/>
    <property type="evidence" value="ECO:0007669"/>
    <property type="project" value="InterPro"/>
</dbReference>
<reference evidence="2 3" key="1">
    <citation type="submission" date="2020-02" db="EMBL/GenBank/DDBJ databases">
        <title>Whole-genome analyses of novel actinobacteria.</title>
        <authorList>
            <person name="Sahin N."/>
        </authorList>
    </citation>
    <scope>NUCLEOTIDE SEQUENCE [LARGE SCALE GENOMIC DNA]</scope>
    <source>
        <strain evidence="2 3">A7024</strain>
    </source>
</reference>
<dbReference type="InterPro" id="IPR027417">
    <property type="entry name" value="P-loop_NTPase"/>
</dbReference>
<keyword evidence="3" id="KW-1185">Reference proteome</keyword>
<comment type="caution">
    <text evidence="2">The sequence shown here is derived from an EMBL/GenBank/DDBJ whole genome shotgun (WGS) entry which is preliminary data.</text>
</comment>
<dbReference type="RefSeq" id="WP_165238584.1">
    <property type="nucleotide sequence ID" value="NZ_JAAKZV010000073.1"/>
</dbReference>
<dbReference type="InterPro" id="IPR036366">
    <property type="entry name" value="PGBDSf"/>
</dbReference>
<sequence>MPEPISLAQAAASLAAKLSRGESLDDIGRQLLPEHWTPALQAASVARYFDAKTYRAVLVEFAGDRPPALSELMANKAVEELPGGQLQVPDAHRSAYFLSWLGDTGGTGPLPAKLLELEMRLSEHWHARGRPAERLRHLILADPESAGAYFERQFAANDARRDFGRCQDLILVLADPDRAPLTKRTLLRRAETRAGYLRARTHWAQDYARSAQFLQPDGLWGQAKELLYGPGPRVWQMHGPAGSGKTMQLRWLVSRRCVTPELDVTCARIDFDHVDPLNGARWPWLLLLELADQLELRLPARAFTGLDEYAAYRSLLADPNSPAAAEAARGIRTQDEARIRDEAVEAFISRFNQSFAADLPVLVVVDTMEEVLLRSPSHADGLLRLLGEVLERCPAIRLVVAGRAPLAGGRHDAAFAALGPYQDMPVLPFTEGEAQRYLREIRGINEPELLRVVIDRSAGMPFHLALFADDVDQNPDVSPEELQTLRTPLLSYLVNRVVRRIDDPVVRWLLRYGVIPRRLRREHVESILKPHLEQITDDDDPRHDAHHLPGRQDVFPAIAPPSTKQLEDAWRKLLDYAATSSWITEVTEDERSVVFHSAVLQPMRDLISDRPVFAQLHRNFAERFEQLAGETTHPERRIRYLREALYHRFQMRDSDAPRRWREELERAWAAGDTQGLRGLAEEILGDEYVERDSPRRIPGGDTLITYELMAEAQLNLAYALFREGMTDGVPSAAHDHIWSDVELCLAKADDLYKQAGITERAHSVREEVLQATVLALGDRAGEAVYRLEHRVLAYEGLPELERLWALSIRAASLRLLHSAAAAQAYQEVVAFARSARRPDIAASAAATGAGEHRLLGEVDAATELYALAAELRTEAELPVFPALAQQAGLLLRCRRPAAALAILDLPKERAPAPPADQAALARLQAKAQLQLGREAEALAALQRADAVAGLLHGAQRYRQLALTAQLRGVALGELQEIGSADDCFTRATGLWTELGYLAGEPECHYLYARFLLRDSQDLAAAHRVLEPYEAPGQEPEFALRLQLLIQEWAVRSGVPRSGQAPPLSYGTLPGLVRPLHALCRIAGDDGPAADPDAIRELADALGDIQPVQARLATLRDLADNPALRGRVDWAELEPYFGACVPDPGAYGPDDALAQLMIAQVRGHADAAGLERAARVLIDSAHGNRQIVWRCARIAARLGHPGLACTWLAEVPWTQPPKVAGGAPRPPHVRLALSALVMDAGVNPRPREAEDALRRAIQLAESGGVVRHSVPVTLLDCARRVQVTGVVERVEELLRRLQRPAFDGPDADGQRLFQDWPGEQVLQLHRQPGIDPVDDAAPPRPGKLAAWHEQQRPLRDELSRPQLRRPRYVRLDSDDPAAHALPWEMTLQPALEVAGKDDQPVMYRTLPGAARQVDVCWLQHRLNRLYRLRLDVDGIVGPETRQALDRLQPGALTAGWPLVAPETRRELQRLQPHDPGPHRVLVVSTKPDAPASGATSGGQSPLTYWLRGRRPSLGGYPARLLTFQPDAELAAQLGPPPEGLDILHLAAPLRQRGGVPYLEFSPAGHARRLAGKARGSDLFPVHLSRWLAEFDPGRVPVVVLDPPYPGSEVDTAVQLTLRNLFAAHLFSHGNCPAVVCTGVFPEGGLEHLLGFYADLDGHATLAEATRKLRSTARGSGTTAFADDDDARRATALYAAASSLLHRPKGPPPVTPVRTTVRQAGFRNVADGLARELETWIRLSEGEGAELEKHHSQLLAVSRMLGSGLELARESQALPLVLDLHHVWDYFRGKFALRRLPESRDFLAAADELAWACYRAPLQAALAADGAAGTPPKEPPLVSFSRTAAPRAHRRGDQYRELLPRGGIHTGEGARAARNLPFPVIDIPWYYASHLPALLTVAHEVGHHIEDDFGLTGELRERLAGCGLPAAELPRWQGWLGEVFADVCATLACGVAYPQVLGDVLAALEPPEDAGEAGDAAEHPPAAVRLRVCEATLEAAGHPAVDLARADAAGSAELVAEALVGRGYPQFGGKRLPELLPVPGDLRLLRDRLIAGRATGSRQVTGVLAAAALAFAADPDGYDRRRVAGRAVDEVLALRPVGRRASPPTPPGATEERDAEAGRRLLLALGGG</sequence>
<feature type="region of interest" description="Disordered" evidence="1">
    <location>
        <begin position="2094"/>
        <end position="2115"/>
    </location>
</feature>
<dbReference type="GO" id="GO:0003676">
    <property type="term" value="F:nucleic acid binding"/>
    <property type="evidence" value="ECO:0007669"/>
    <property type="project" value="InterPro"/>
</dbReference>
<dbReference type="SUPFAM" id="SSF52540">
    <property type="entry name" value="P-loop containing nucleoside triphosphate hydrolases"/>
    <property type="match status" value="1"/>
</dbReference>
<dbReference type="EMBL" id="JAAKZV010000073">
    <property type="protein sequence ID" value="NGN65801.1"/>
    <property type="molecule type" value="Genomic_DNA"/>
</dbReference>
<evidence type="ECO:0000256" key="1">
    <source>
        <dbReference type="SAM" id="MobiDB-lite"/>
    </source>
</evidence>
<feature type="compositionally biased region" description="Basic and acidic residues" evidence="1">
    <location>
        <begin position="535"/>
        <end position="547"/>
    </location>
</feature>
<dbReference type="GO" id="GO:0032259">
    <property type="term" value="P:methylation"/>
    <property type="evidence" value="ECO:0007669"/>
    <property type="project" value="InterPro"/>
</dbReference>
<proteinExistence type="predicted"/>
<name>A0A6G4U3J7_9ACTN</name>
<evidence type="ECO:0000313" key="2">
    <source>
        <dbReference type="EMBL" id="NGN65801.1"/>
    </source>
</evidence>
<dbReference type="InterPro" id="IPR002052">
    <property type="entry name" value="DNA_methylase_N6_adenine_CS"/>
</dbReference>
<feature type="region of interest" description="Disordered" evidence="1">
    <location>
        <begin position="535"/>
        <end position="558"/>
    </location>
</feature>
<evidence type="ECO:0000313" key="3">
    <source>
        <dbReference type="Proteomes" id="UP000481583"/>
    </source>
</evidence>
<dbReference type="Gene3D" id="1.10.101.10">
    <property type="entry name" value="PGBD-like superfamily/PGBD"/>
    <property type="match status" value="1"/>
</dbReference>
<dbReference type="PROSITE" id="PS00092">
    <property type="entry name" value="N6_MTASE"/>
    <property type="match status" value="1"/>
</dbReference>
<protein>
    <submittedName>
        <fullName evidence="2">Uncharacterized protein</fullName>
    </submittedName>
</protein>
<accession>A0A6G4U3J7</accession>
<gene>
    <name evidence="2" type="ORF">G5C51_18110</name>
</gene>